<organism evidence="3 4">
    <name type="scientific">Cochliobolus heterostrophus (strain C5 / ATCC 48332 / race O)</name>
    <name type="common">Southern corn leaf blight fungus</name>
    <name type="synonym">Bipolaris maydis</name>
    <dbReference type="NCBI Taxonomy" id="701091"/>
    <lineage>
        <taxon>Eukaryota</taxon>
        <taxon>Fungi</taxon>
        <taxon>Dikarya</taxon>
        <taxon>Ascomycota</taxon>
        <taxon>Pezizomycotina</taxon>
        <taxon>Dothideomycetes</taxon>
        <taxon>Pleosporomycetidae</taxon>
        <taxon>Pleosporales</taxon>
        <taxon>Pleosporineae</taxon>
        <taxon>Pleosporaceae</taxon>
        <taxon>Bipolaris</taxon>
    </lineage>
</organism>
<dbReference type="Gene3D" id="3.40.630.30">
    <property type="match status" value="1"/>
</dbReference>
<keyword evidence="4" id="KW-1185">Reference proteome</keyword>
<gene>
    <name evidence="3" type="ORF">COCHEDRAFT_1178835</name>
</gene>
<dbReference type="Proteomes" id="UP000016936">
    <property type="component" value="Unassembled WGS sequence"/>
</dbReference>
<dbReference type="InterPro" id="IPR016181">
    <property type="entry name" value="Acyl_CoA_acyltransferase"/>
</dbReference>
<feature type="region of interest" description="Disordered" evidence="1">
    <location>
        <begin position="1"/>
        <end position="21"/>
    </location>
</feature>
<dbReference type="AlphaFoldDB" id="M2SY27"/>
<sequence length="230" mass="25217">MPAMLDDPTSPPIKRTTPISSFTPTPVTLRDGTTRATILPFTSPSQVPPSLTSFLCTQLALEIAAGDTYPMLDPLPLETFGPYWFSTFAAVMVLGEGLSVESLGEMGEMGEVEWEDRCLGSFYVKPNYPGRSSHVCNGGFLVNAKKRNLGIGKALGRAYLEWAPRLGFTYSVFNLVYETNVASCKIWDSLGFERIGRVKKCAVLKSFPGRKVDAIVYGYDFEGEEDKASV</sequence>
<proteinExistence type="predicted"/>
<dbReference type="OMA" id="MEQPMAL"/>
<dbReference type="GO" id="GO:0005634">
    <property type="term" value="C:nucleus"/>
    <property type="evidence" value="ECO:0007669"/>
    <property type="project" value="TreeGrafter"/>
</dbReference>
<dbReference type="PROSITE" id="PS51186">
    <property type="entry name" value="GNAT"/>
    <property type="match status" value="1"/>
</dbReference>
<dbReference type="GO" id="GO:0016747">
    <property type="term" value="F:acyltransferase activity, transferring groups other than amino-acyl groups"/>
    <property type="evidence" value="ECO:0007669"/>
    <property type="project" value="InterPro"/>
</dbReference>
<reference evidence="4" key="2">
    <citation type="journal article" date="2013" name="PLoS Genet.">
        <title>Comparative genome structure, secondary metabolite, and effector coding capacity across Cochliobolus pathogens.</title>
        <authorList>
            <person name="Condon B.J."/>
            <person name="Leng Y."/>
            <person name="Wu D."/>
            <person name="Bushley K.E."/>
            <person name="Ohm R.A."/>
            <person name="Otillar R."/>
            <person name="Martin J."/>
            <person name="Schackwitz W."/>
            <person name="Grimwood J."/>
            <person name="MohdZainudin N."/>
            <person name="Xue C."/>
            <person name="Wang R."/>
            <person name="Manning V.A."/>
            <person name="Dhillon B."/>
            <person name="Tu Z.J."/>
            <person name="Steffenson B.J."/>
            <person name="Salamov A."/>
            <person name="Sun H."/>
            <person name="Lowry S."/>
            <person name="LaButti K."/>
            <person name="Han J."/>
            <person name="Copeland A."/>
            <person name="Lindquist E."/>
            <person name="Barry K."/>
            <person name="Schmutz J."/>
            <person name="Baker S.E."/>
            <person name="Ciuffetti L.M."/>
            <person name="Grigoriev I.V."/>
            <person name="Zhong S."/>
            <person name="Turgeon B.G."/>
        </authorList>
    </citation>
    <scope>NUCLEOTIDE SEQUENCE [LARGE SCALE GENOMIC DNA]</scope>
    <source>
        <strain evidence="4">C5 / ATCC 48332 / race O</strain>
    </source>
</reference>
<dbReference type="EMBL" id="KB445578">
    <property type="protein sequence ID" value="EMD90280.1"/>
    <property type="molecule type" value="Genomic_DNA"/>
</dbReference>
<feature type="domain" description="N-acetyltransferase" evidence="2">
    <location>
        <begin position="59"/>
        <end position="222"/>
    </location>
</feature>
<evidence type="ECO:0000313" key="3">
    <source>
        <dbReference type="EMBL" id="EMD90280.1"/>
    </source>
</evidence>
<accession>M2SY27</accession>
<evidence type="ECO:0000259" key="2">
    <source>
        <dbReference type="PROSITE" id="PS51186"/>
    </source>
</evidence>
<dbReference type="eggNOG" id="ENOG502QRFX">
    <property type="taxonomic scope" value="Eukaryota"/>
</dbReference>
<dbReference type="STRING" id="701091.M2SY27"/>
<dbReference type="InterPro" id="IPR000182">
    <property type="entry name" value="GNAT_dom"/>
</dbReference>
<name>M2SY27_COCH5</name>
<evidence type="ECO:0000313" key="4">
    <source>
        <dbReference type="Proteomes" id="UP000016936"/>
    </source>
</evidence>
<reference evidence="3 4" key="1">
    <citation type="journal article" date="2012" name="PLoS Pathog.">
        <title>Diverse lifestyles and strategies of plant pathogenesis encoded in the genomes of eighteen Dothideomycetes fungi.</title>
        <authorList>
            <person name="Ohm R.A."/>
            <person name="Feau N."/>
            <person name="Henrissat B."/>
            <person name="Schoch C.L."/>
            <person name="Horwitz B.A."/>
            <person name="Barry K.W."/>
            <person name="Condon B.J."/>
            <person name="Copeland A.C."/>
            <person name="Dhillon B."/>
            <person name="Glaser F."/>
            <person name="Hesse C.N."/>
            <person name="Kosti I."/>
            <person name="LaButti K."/>
            <person name="Lindquist E.A."/>
            <person name="Lucas S."/>
            <person name="Salamov A.A."/>
            <person name="Bradshaw R.E."/>
            <person name="Ciuffetti L."/>
            <person name="Hamelin R.C."/>
            <person name="Kema G.H.J."/>
            <person name="Lawrence C."/>
            <person name="Scott J.A."/>
            <person name="Spatafora J.W."/>
            <person name="Turgeon B.G."/>
            <person name="de Wit P.J.G.M."/>
            <person name="Zhong S."/>
            <person name="Goodwin S.B."/>
            <person name="Grigoriev I.V."/>
        </authorList>
    </citation>
    <scope>NUCLEOTIDE SEQUENCE [LARGE SCALE GENOMIC DNA]</scope>
    <source>
        <strain evidence="4">C5 / ATCC 48332 / race O</strain>
    </source>
</reference>
<dbReference type="HOGENOM" id="CLU_013985_42_1_1"/>
<dbReference type="PANTHER" id="PTHR43138:SF2">
    <property type="entry name" value="PROTEIN SPT10"/>
    <property type="match status" value="1"/>
</dbReference>
<dbReference type="OrthoDB" id="10264707at2759"/>
<dbReference type="InterPro" id="IPR052742">
    <property type="entry name" value="Mito_N-acetyltransferase"/>
</dbReference>
<dbReference type="SUPFAM" id="SSF55729">
    <property type="entry name" value="Acyl-CoA N-acyltransferases (Nat)"/>
    <property type="match status" value="1"/>
</dbReference>
<evidence type="ECO:0000256" key="1">
    <source>
        <dbReference type="SAM" id="MobiDB-lite"/>
    </source>
</evidence>
<protein>
    <recommendedName>
        <fullName evidence="2">N-acetyltransferase domain-containing protein</fullName>
    </recommendedName>
</protein>
<dbReference type="Pfam" id="PF00583">
    <property type="entry name" value="Acetyltransf_1"/>
    <property type="match status" value="1"/>
</dbReference>
<dbReference type="PANTHER" id="PTHR43138">
    <property type="entry name" value="ACETYLTRANSFERASE, GNAT FAMILY"/>
    <property type="match status" value="1"/>
</dbReference>